<dbReference type="InterPro" id="IPR006563">
    <property type="entry name" value="POX_dom"/>
</dbReference>
<evidence type="ECO:0000256" key="6">
    <source>
        <dbReference type="ARBA" id="ARBA00023163"/>
    </source>
</evidence>
<comment type="similarity">
    <text evidence="2">Belongs to the TALE/BELL homeobox family.</text>
</comment>
<dbReference type="InterPro" id="IPR009057">
    <property type="entry name" value="Homeodomain-like_sf"/>
</dbReference>
<keyword evidence="13" id="KW-1185">Reference proteome</keyword>
<feature type="region of interest" description="Disordered" evidence="10">
    <location>
        <begin position="374"/>
        <end position="402"/>
    </location>
</feature>
<evidence type="ECO:0000313" key="12">
    <source>
        <dbReference type="EMBL" id="GFP95148.1"/>
    </source>
</evidence>
<evidence type="ECO:0000256" key="1">
    <source>
        <dbReference type="ARBA" id="ARBA00004123"/>
    </source>
</evidence>
<dbReference type="GO" id="GO:0003677">
    <property type="term" value="F:DNA binding"/>
    <property type="evidence" value="ECO:0007669"/>
    <property type="project" value="UniProtKB-UniRule"/>
</dbReference>
<dbReference type="GO" id="GO:0005634">
    <property type="term" value="C:nucleus"/>
    <property type="evidence" value="ECO:0007669"/>
    <property type="project" value="UniProtKB-SubCell"/>
</dbReference>
<evidence type="ECO:0000256" key="3">
    <source>
        <dbReference type="ARBA" id="ARBA00023015"/>
    </source>
</evidence>
<evidence type="ECO:0000313" key="13">
    <source>
        <dbReference type="Proteomes" id="UP000653305"/>
    </source>
</evidence>
<organism evidence="12 13">
    <name type="scientific">Phtheirospermum japonicum</name>
    <dbReference type="NCBI Taxonomy" id="374723"/>
    <lineage>
        <taxon>Eukaryota</taxon>
        <taxon>Viridiplantae</taxon>
        <taxon>Streptophyta</taxon>
        <taxon>Embryophyta</taxon>
        <taxon>Tracheophyta</taxon>
        <taxon>Spermatophyta</taxon>
        <taxon>Magnoliopsida</taxon>
        <taxon>eudicotyledons</taxon>
        <taxon>Gunneridae</taxon>
        <taxon>Pentapetalae</taxon>
        <taxon>asterids</taxon>
        <taxon>lamiids</taxon>
        <taxon>Lamiales</taxon>
        <taxon>Orobanchaceae</taxon>
        <taxon>Orobanchaceae incertae sedis</taxon>
        <taxon>Phtheirospermum</taxon>
    </lineage>
</organism>
<feature type="coiled-coil region" evidence="9">
    <location>
        <begin position="193"/>
        <end position="220"/>
    </location>
</feature>
<dbReference type="SMART" id="SM00389">
    <property type="entry name" value="HOX"/>
    <property type="match status" value="1"/>
</dbReference>
<dbReference type="Gene3D" id="1.10.10.60">
    <property type="entry name" value="Homeodomain-like"/>
    <property type="match status" value="1"/>
</dbReference>
<evidence type="ECO:0000256" key="2">
    <source>
        <dbReference type="ARBA" id="ARBA00006454"/>
    </source>
</evidence>
<evidence type="ECO:0000256" key="5">
    <source>
        <dbReference type="ARBA" id="ARBA00023155"/>
    </source>
</evidence>
<dbReference type="PANTHER" id="PTHR11850">
    <property type="entry name" value="HOMEOBOX PROTEIN TRANSCRIPTION FACTORS"/>
    <property type="match status" value="1"/>
</dbReference>
<dbReference type="OrthoDB" id="10056939at2759"/>
<sequence length="402" mass="45414">MVSEDSQSNSSIMHQFIISNQTQFPNHQFDPYQSDSISNNTPYPHSLPLTLQEDSHERRLMDLLGTSNDVASNPPQRLSLSLGSVPCGQSRLFNPAGYLNPGLDYSFAPFNNNHHHQSCSTSYGNEPLVIGSSRYLKPAQSLLQEMVSVGGSDIDASNQKYVEKLSRAGKKGSYGLSSDLKAEFTDSELYMCLLKLLAMLEELERRYEEYYHHMDEVVSSFEMISGLGSGNCYTALALQAMSKHFCTLRNAIVSQIRATKQKIERDMPKISSRLSQLSLFDQDGRQNRISLQQIGIMHNSRQAWRPIRGLPETSVTILRAWLFEHFLHPYPNDSEKLMLSSQTGLSKNQVSNWFINARVRLWKPMIEEMYKEEFAESSTESDQLVTSSSTREGVGDSAEDLI</sequence>
<dbReference type="AlphaFoldDB" id="A0A830CDN8"/>
<gene>
    <name evidence="12" type="ORF">PHJA_001659200</name>
</gene>
<feature type="DNA-binding region" description="Homeobox" evidence="8">
    <location>
        <begin position="303"/>
        <end position="365"/>
    </location>
</feature>
<name>A0A830CDN8_9LAMI</name>
<dbReference type="SMART" id="SM00574">
    <property type="entry name" value="POX"/>
    <property type="match status" value="1"/>
</dbReference>
<dbReference type="InterPro" id="IPR001356">
    <property type="entry name" value="HD"/>
</dbReference>
<comment type="caution">
    <text evidence="12">The sequence shown here is derived from an EMBL/GenBank/DDBJ whole genome shotgun (WGS) entry which is preliminary data.</text>
</comment>
<dbReference type="EMBL" id="BMAC01000376">
    <property type="protein sequence ID" value="GFP95148.1"/>
    <property type="molecule type" value="Genomic_DNA"/>
</dbReference>
<dbReference type="CDD" id="cd00086">
    <property type="entry name" value="homeodomain"/>
    <property type="match status" value="1"/>
</dbReference>
<keyword evidence="5 8" id="KW-0371">Homeobox</keyword>
<reference evidence="12" key="1">
    <citation type="submission" date="2020-07" db="EMBL/GenBank/DDBJ databases">
        <title>Ethylene signaling mediates host invasion by parasitic plants.</title>
        <authorList>
            <person name="Yoshida S."/>
        </authorList>
    </citation>
    <scope>NUCLEOTIDE SEQUENCE</scope>
    <source>
        <strain evidence="12">Okayama</strain>
    </source>
</reference>
<evidence type="ECO:0000256" key="7">
    <source>
        <dbReference type="ARBA" id="ARBA00023242"/>
    </source>
</evidence>
<evidence type="ECO:0000256" key="4">
    <source>
        <dbReference type="ARBA" id="ARBA00023125"/>
    </source>
</evidence>
<keyword evidence="9" id="KW-0175">Coiled coil</keyword>
<keyword evidence="3" id="KW-0805">Transcription regulation</keyword>
<dbReference type="PROSITE" id="PS50071">
    <property type="entry name" value="HOMEOBOX_2"/>
    <property type="match status" value="1"/>
</dbReference>
<dbReference type="Pfam" id="PF07526">
    <property type="entry name" value="POX"/>
    <property type="match status" value="1"/>
</dbReference>
<evidence type="ECO:0000256" key="10">
    <source>
        <dbReference type="SAM" id="MobiDB-lite"/>
    </source>
</evidence>
<keyword evidence="7 8" id="KW-0539">Nucleus</keyword>
<feature type="compositionally biased region" description="Polar residues" evidence="10">
    <location>
        <begin position="376"/>
        <end position="391"/>
    </location>
</feature>
<dbReference type="Pfam" id="PF05920">
    <property type="entry name" value="Homeobox_KN"/>
    <property type="match status" value="1"/>
</dbReference>
<comment type="subcellular location">
    <subcellularLocation>
        <location evidence="1 8">Nucleus</location>
    </subcellularLocation>
</comment>
<evidence type="ECO:0000259" key="11">
    <source>
        <dbReference type="PROSITE" id="PS50071"/>
    </source>
</evidence>
<evidence type="ECO:0000256" key="9">
    <source>
        <dbReference type="SAM" id="Coils"/>
    </source>
</evidence>
<protein>
    <submittedName>
        <fullName evidence="12">Bel1-like homeodomain protein 11</fullName>
    </submittedName>
</protein>
<dbReference type="SUPFAM" id="SSF46689">
    <property type="entry name" value="Homeodomain-like"/>
    <property type="match status" value="1"/>
</dbReference>
<accession>A0A830CDN8</accession>
<proteinExistence type="inferred from homology"/>
<dbReference type="Proteomes" id="UP000653305">
    <property type="component" value="Unassembled WGS sequence"/>
</dbReference>
<feature type="domain" description="Homeobox" evidence="11">
    <location>
        <begin position="301"/>
        <end position="364"/>
    </location>
</feature>
<keyword evidence="6" id="KW-0804">Transcription</keyword>
<dbReference type="GO" id="GO:0006355">
    <property type="term" value="P:regulation of DNA-templated transcription"/>
    <property type="evidence" value="ECO:0007669"/>
    <property type="project" value="InterPro"/>
</dbReference>
<keyword evidence="4 8" id="KW-0238">DNA-binding</keyword>
<dbReference type="InterPro" id="IPR050224">
    <property type="entry name" value="TALE_homeobox"/>
</dbReference>
<dbReference type="InterPro" id="IPR008422">
    <property type="entry name" value="KN_HD"/>
</dbReference>
<evidence type="ECO:0000256" key="8">
    <source>
        <dbReference type="PROSITE-ProRule" id="PRU00108"/>
    </source>
</evidence>